<dbReference type="PRINTS" id="PR01951">
    <property type="entry name" value="LANCEUKARYTE"/>
</dbReference>
<dbReference type="OrthoDB" id="10257263at2759"/>
<accession>A0A5A7P102</accession>
<dbReference type="GO" id="GO:0005975">
    <property type="term" value="P:carbohydrate metabolic process"/>
    <property type="evidence" value="ECO:0007669"/>
    <property type="project" value="InterPro"/>
</dbReference>
<dbReference type="SMART" id="SM01260">
    <property type="entry name" value="LANC_like"/>
    <property type="match status" value="1"/>
</dbReference>
<proteinExistence type="inferred from homology"/>
<dbReference type="EMBL" id="BKCP01000891">
    <property type="protein sequence ID" value="GER26168.1"/>
    <property type="molecule type" value="Genomic_DNA"/>
</dbReference>
<comment type="similarity">
    <text evidence="1">Belongs to the LanC-like protein family.</text>
</comment>
<name>A0A5A7P102_STRAF</name>
<dbReference type="GO" id="GO:0005886">
    <property type="term" value="C:plasma membrane"/>
    <property type="evidence" value="ECO:0007669"/>
    <property type="project" value="TreeGrafter"/>
</dbReference>
<dbReference type="GO" id="GO:0031179">
    <property type="term" value="P:peptide modification"/>
    <property type="evidence" value="ECO:0007669"/>
    <property type="project" value="InterPro"/>
</dbReference>
<keyword evidence="3" id="KW-1185">Reference proteome</keyword>
<evidence type="ECO:0000256" key="1">
    <source>
        <dbReference type="ARBA" id="ARBA00007179"/>
    </source>
</evidence>
<dbReference type="InterPro" id="IPR020464">
    <property type="entry name" value="LanC-like_prot_euk"/>
</dbReference>
<reference evidence="3" key="1">
    <citation type="journal article" date="2019" name="Curr. Biol.">
        <title>Genome Sequence of Striga asiatica Provides Insight into the Evolution of Plant Parasitism.</title>
        <authorList>
            <person name="Yoshida S."/>
            <person name="Kim S."/>
            <person name="Wafula E.K."/>
            <person name="Tanskanen J."/>
            <person name="Kim Y.M."/>
            <person name="Honaas L."/>
            <person name="Yang Z."/>
            <person name="Spallek T."/>
            <person name="Conn C.E."/>
            <person name="Ichihashi Y."/>
            <person name="Cheong K."/>
            <person name="Cui S."/>
            <person name="Der J.P."/>
            <person name="Gundlach H."/>
            <person name="Jiao Y."/>
            <person name="Hori C."/>
            <person name="Ishida J.K."/>
            <person name="Kasahara H."/>
            <person name="Kiba T."/>
            <person name="Kim M.S."/>
            <person name="Koo N."/>
            <person name="Laohavisit A."/>
            <person name="Lee Y.H."/>
            <person name="Lumba S."/>
            <person name="McCourt P."/>
            <person name="Mortimer J.C."/>
            <person name="Mutuku J.M."/>
            <person name="Nomura T."/>
            <person name="Sasaki-Sekimoto Y."/>
            <person name="Seto Y."/>
            <person name="Wang Y."/>
            <person name="Wakatake T."/>
            <person name="Sakakibara H."/>
            <person name="Demura T."/>
            <person name="Yamaguchi S."/>
            <person name="Yoneyama K."/>
            <person name="Manabe R.I."/>
            <person name="Nelson D.C."/>
            <person name="Schulman A.H."/>
            <person name="Timko M.P."/>
            <person name="dePamphilis C.W."/>
            <person name="Choi D."/>
            <person name="Shirasu K."/>
        </authorList>
    </citation>
    <scope>NUCLEOTIDE SEQUENCE [LARGE SCALE GENOMIC DNA]</scope>
    <source>
        <strain evidence="3">cv. UVA1</strain>
    </source>
</reference>
<comment type="caution">
    <text evidence="2">The sequence shown here is derived from an EMBL/GenBank/DDBJ whole genome shotgun (WGS) entry which is preliminary data.</text>
</comment>
<dbReference type="PRINTS" id="PR01950">
    <property type="entry name" value="LANCSUPER"/>
</dbReference>
<evidence type="ECO:0000313" key="3">
    <source>
        <dbReference type="Proteomes" id="UP000325081"/>
    </source>
</evidence>
<organism evidence="2 3">
    <name type="scientific">Striga asiatica</name>
    <name type="common">Asiatic witchweed</name>
    <name type="synonym">Buchnera asiatica</name>
    <dbReference type="NCBI Taxonomy" id="4170"/>
    <lineage>
        <taxon>Eukaryota</taxon>
        <taxon>Viridiplantae</taxon>
        <taxon>Streptophyta</taxon>
        <taxon>Embryophyta</taxon>
        <taxon>Tracheophyta</taxon>
        <taxon>Spermatophyta</taxon>
        <taxon>Magnoliopsida</taxon>
        <taxon>eudicotyledons</taxon>
        <taxon>Gunneridae</taxon>
        <taxon>Pentapetalae</taxon>
        <taxon>asterids</taxon>
        <taxon>lamiids</taxon>
        <taxon>Lamiales</taxon>
        <taxon>Orobanchaceae</taxon>
        <taxon>Buchnereae</taxon>
        <taxon>Striga</taxon>
    </lineage>
</organism>
<protein>
    <submittedName>
        <fullName evidence="2">LanC-like protein GCL1</fullName>
    </submittedName>
</protein>
<dbReference type="Gene3D" id="1.50.10.10">
    <property type="match status" value="1"/>
</dbReference>
<evidence type="ECO:0000313" key="2">
    <source>
        <dbReference type="EMBL" id="GER26168.1"/>
    </source>
</evidence>
<dbReference type="InterPro" id="IPR007822">
    <property type="entry name" value="LANC-like"/>
</dbReference>
<dbReference type="InterPro" id="IPR012341">
    <property type="entry name" value="6hp_glycosidase-like_sf"/>
</dbReference>
<dbReference type="Proteomes" id="UP000325081">
    <property type="component" value="Unassembled WGS sequence"/>
</dbReference>
<dbReference type="CDD" id="cd04794">
    <property type="entry name" value="euk_LANCL"/>
    <property type="match status" value="1"/>
</dbReference>
<dbReference type="PANTHER" id="PTHR12736">
    <property type="entry name" value="LANC-LIKE PROTEIN"/>
    <property type="match status" value="1"/>
</dbReference>
<dbReference type="SUPFAM" id="SSF158745">
    <property type="entry name" value="LanC-like"/>
    <property type="match status" value="1"/>
</dbReference>
<sequence length="452" mass="49442">MSSWVADYLSQGSNNMNNGHEDGDEQLKLLRPGCDSAASDLSPPADAFLRAAVSLKDQVVEMTWRKEGENWSLDPTVYTGLMGTALMCLRSYEATGNGRDLELCAKIVDACTPAAQISNRSEVGVFYEYFVFSDLAYEVAGIGHVTFLCGRGGVYAVGAITSNYSGDQKKRNFYVGRFLEMAQERALPVGPKEGGFGMSYDLLYGRAGFLWAALLVNKYLGPQTIPNELLMPVVEAVLAGGRAGASDNISCPLMYRWHGTRYWGAAHGLAGILHVLLHFPLSGDDVEDVKATLRYMMSNRFQHSGNYPVSEGNTRDKLVQWSHGAGGIAVTLCKASEVFPNDRDFRDAAIEAGEVVWKNGLVKKLGLAEGAAGNAYAFLSLFRLTRDGIYEERAKAFATYLYHGTWKMLAAERNCGGEELMMYSLFEGAAGAACLWFDLLAPLESRFPGYEI</sequence>
<gene>
    <name evidence="2" type="ORF">STAS_01807</name>
</gene>
<dbReference type="AlphaFoldDB" id="A0A5A7P102"/>
<dbReference type="PANTHER" id="PTHR12736:SF25">
    <property type="entry name" value="LANC-LIKE PROTEIN GCL1"/>
    <property type="match status" value="1"/>
</dbReference>
<dbReference type="Pfam" id="PF05147">
    <property type="entry name" value="LANC_like"/>
    <property type="match status" value="1"/>
</dbReference>